<dbReference type="AlphaFoldDB" id="A0A316ZDL7"/>
<dbReference type="EMBL" id="KZ819287">
    <property type="protein sequence ID" value="PWN99619.1"/>
    <property type="molecule type" value="Genomic_DNA"/>
</dbReference>
<dbReference type="PANTHER" id="PTHR33835">
    <property type="entry name" value="YALI0C07656P"/>
    <property type="match status" value="1"/>
</dbReference>
<sequence>MSSAIAAPHPSLRTFSRPFSRFGLVPIGGRSTAARLSDGGVWVLASTPLDEGTKKELEGLGEVKYIVAADAVHHLYVSDFAKAYPTAKVIGVEGLEAKRPEVKWDGIYGRDPPDTKYGFEADVSARYFSTFANKDVAFCHHESKTLITADLLFNLPPTEQYKSTPAGRPTSWIPFAGTFAKHMTPASGLHQRFLWMAGAAAGEGSAAERRKTFAQDAAAVAGWDFERIIMCHGDLIEGKDKARKAWIDVCARYLDADGKPKV</sequence>
<name>A0A316ZDL7_9BASI</name>
<evidence type="ECO:0000313" key="1">
    <source>
        <dbReference type="EMBL" id="PWN99619.1"/>
    </source>
</evidence>
<protein>
    <submittedName>
        <fullName evidence="1">Uncharacterized protein</fullName>
    </submittedName>
</protein>
<reference evidence="1 2" key="1">
    <citation type="journal article" date="2018" name="Mol. Biol. Evol.">
        <title>Broad Genomic Sampling Reveals a Smut Pathogenic Ancestry of the Fungal Clade Ustilaginomycotina.</title>
        <authorList>
            <person name="Kijpornyongpan T."/>
            <person name="Mondo S.J."/>
            <person name="Barry K."/>
            <person name="Sandor L."/>
            <person name="Lee J."/>
            <person name="Lipzen A."/>
            <person name="Pangilinan J."/>
            <person name="LaButti K."/>
            <person name="Hainaut M."/>
            <person name="Henrissat B."/>
            <person name="Grigoriev I.V."/>
            <person name="Spatafora J.W."/>
            <person name="Aime M.C."/>
        </authorList>
    </citation>
    <scope>NUCLEOTIDE SEQUENCE [LARGE SCALE GENOMIC DNA]</scope>
    <source>
        <strain evidence="1 2">MCA 4186</strain>
    </source>
</reference>
<keyword evidence="2" id="KW-1185">Reference proteome</keyword>
<dbReference type="InterPro" id="IPR036866">
    <property type="entry name" value="RibonucZ/Hydroxyglut_hydro"/>
</dbReference>
<dbReference type="InterPro" id="IPR025638">
    <property type="entry name" value="DUF4336"/>
</dbReference>
<dbReference type="Proteomes" id="UP000245946">
    <property type="component" value="Unassembled WGS sequence"/>
</dbReference>
<accession>A0A316ZDL7</accession>
<dbReference type="PANTHER" id="PTHR33835:SF1">
    <property type="entry name" value="METALLO-BETA-LACTAMASE DOMAIN-CONTAINING PROTEIN"/>
    <property type="match status" value="1"/>
</dbReference>
<dbReference type="RefSeq" id="XP_025599898.1">
    <property type="nucleotide sequence ID" value="XM_025740829.1"/>
</dbReference>
<dbReference type="OrthoDB" id="421671at2759"/>
<proteinExistence type="predicted"/>
<dbReference type="GeneID" id="37268373"/>
<evidence type="ECO:0000313" key="2">
    <source>
        <dbReference type="Proteomes" id="UP000245946"/>
    </source>
</evidence>
<gene>
    <name evidence="1" type="ORF">FA09DRAFT_316028</name>
</gene>
<organism evidence="1 2">
    <name type="scientific">Tilletiopsis washingtonensis</name>
    <dbReference type="NCBI Taxonomy" id="58919"/>
    <lineage>
        <taxon>Eukaryota</taxon>
        <taxon>Fungi</taxon>
        <taxon>Dikarya</taxon>
        <taxon>Basidiomycota</taxon>
        <taxon>Ustilaginomycotina</taxon>
        <taxon>Exobasidiomycetes</taxon>
        <taxon>Entylomatales</taxon>
        <taxon>Entylomatales incertae sedis</taxon>
        <taxon>Tilletiopsis</taxon>
    </lineage>
</organism>
<dbReference type="SUPFAM" id="SSF56281">
    <property type="entry name" value="Metallo-hydrolase/oxidoreductase"/>
    <property type="match status" value="1"/>
</dbReference>